<feature type="region of interest" description="Disordered" evidence="1">
    <location>
        <begin position="120"/>
        <end position="165"/>
    </location>
</feature>
<dbReference type="EMBL" id="LUEZ02000080">
    <property type="protein sequence ID" value="RDB19438.1"/>
    <property type="molecule type" value="Genomic_DNA"/>
</dbReference>
<sequence>MMEEEYRDTLKGGKVPVPPKKTTNKQRTKEPLKKKARYVEPEVFECQPTSSKVKVEDLVTDEQEEQMFKSTQATVDDTSSNVSKRSFWDRPVPKPQFEWHYDPRMPREWNEMVAAMRVQEGRASPSDIETYRDPFPDEVSEPAEVPYLAKDKPQRKKGKSPPFRLPIEDEITSKLAALWNRFEKPRVKLKPPEEKPPPKVWKGKEKAGNQDLTPEDYPRLHQQWHDEFEDMVNGTKNKLPLWREVNHEIHLIDEDKRYNYHMPRCPHSLREEFHHKINKYVEAKWWEPRSVSQAAPLLCIFKKDGTLRTALDARQRNDNTLKRTRRHSLL</sequence>
<evidence type="ECO:0000313" key="4">
    <source>
        <dbReference type="Proteomes" id="UP000076154"/>
    </source>
</evidence>
<gene>
    <name evidence="3" type="ORF">Hypma_013737</name>
    <name evidence="2" type="ORF">Hypma_013743</name>
</gene>
<dbReference type="AlphaFoldDB" id="A0A369JKA2"/>
<feature type="region of interest" description="Disordered" evidence="1">
    <location>
        <begin position="65"/>
        <end position="87"/>
    </location>
</feature>
<feature type="compositionally biased region" description="Basic and acidic residues" evidence="1">
    <location>
        <begin position="188"/>
        <end position="208"/>
    </location>
</feature>
<proteinExistence type="predicted"/>
<dbReference type="EMBL" id="LUEZ02000080">
    <property type="protein sequence ID" value="RDB19216.1"/>
    <property type="molecule type" value="Genomic_DNA"/>
</dbReference>
<reference evidence="2 4" key="1">
    <citation type="submission" date="2018-04" db="EMBL/GenBank/DDBJ databases">
        <title>Whole genome sequencing of Hypsizygus marmoreus.</title>
        <authorList>
            <person name="Choi I.-G."/>
            <person name="Min B."/>
            <person name="Kim J.-G."/>
            <person name="Kim S."/>
            <person name="Oh Y.-L."/>
            <person name="Kong W.-S."/>
            <person name="Park H."/>
            <person name="Jeong J."/>
            <person name="Song E.-S."/>
        </authorList>
    </citation>
    <scope>NUCLEOTIDE SEQUENCE [LARGE SCALE GENOMIC DNA]</scope>
    <source>
        <strain evidence="2 4">51987-8</strain>
    </source>
</reference>
<feature type="compositionally biased region" description="Basic and acidic residues" evidence="1">
    <location>
        <begin position="27"/>
        <end position="36"/>
    </location>
</feature>
<evidence type="ECO:0000313" key="2">
    <source>
        <dbReference type="EMBL" id="RDB19216.1"/>
    </source>
</evidence>
<accession>A0A369JKA2</accession>
<name>A0A369JKA2_HYPMA</name>
<dbReference type="Gene3D" id="3.10.10.10">
    <property type="entry name" value="HIV Type 1 Reverse Transcriptase, subunit A, domain 1"/>
    <property type="match status" value="1"/>
</dbReference>
<dbReference type="InterPro" id="IPR043502">
    <property type="entry name" value="DNA/RNA_pol_sf"/>
</dbReference>
<dbReference type="InParanoid" id="A0A369JKA2"/>
<dbReference type="Proteomes" id="UP000076154">
    <property type="component" value="Unassembled WGS sequence"/>
</dbReference>
<feature type="region of interest" description="Disordered" evidence="1">
    <location>
        <begin position="188"/>
        <end position="213"/>
    </location>
</feature>
<keyword evidence="4" id="KW-1185">Reference proteome</keyword>
<dbReference type="OrthoDB" id="3254954at2759"/>
<feature type="region of interest" description="Disordered" evidence="1">
    <location>
        <begin position="1"/>
        <end position="36"/>
    </location>
</feature>
<feature type="compositionally biased region" description="Polar residues" evidence="1">
    <location>
        <begin position="68"/>
        <end position="84"/>
    </location>
</feature>
<comment type="caution">
    <text evidence="2">The sequence shown here is derived from an EMBL/GenBank/DDBJ whole genome shotgun (WGS) entry which is preliminary data.</text>
</comment>
<evidence type="ECO:0000313" key="3">
    <source>
        <dbReference type="EMBL" id="RDB19438.1"/>
    </source>
</evidence>
<evidence type="ECO:0000256" key="1">
    <source>
        <dbReference type="SAM" id="MobiDB-lite"/>
    </source>
</evidence>
<dbReference type="SUPFAM" id="SSF56672">
    <property type="entry name" value="DNA/RNA polymerases"/>
    <property type="match status" value="1"/>
</dbReference>
<protein>
    <submittedName>
        <fullName evidence="2">Uncharacterized protein</fullName>
    </submittedName>
</protein>
<organism evidence="2 4">
    <name type="scientific">Hypsizygus marmoreus</name>
    <name type="common">White beech mushroom</name>
    <name type="synonym">Agaricus marmoreus</name>
    <dbReference type="NCBI Taxonomy" id="39966"/>
    <lineage>
        <taxon>Eukaryota</taxon>
        <taxon>Fungi</taxon>
        <taxon>Dikarya</taxon>
        <taxon>Basidiomycota</taxon>
        <taxon>Agaricomycotina</taxon>
        <taxon>Agaricomycetes</taxon>
        <taxon>Agaricomycetidae</taxon>
        <taxon>Agaricales</taxon>
        <taxon>Tricholomatineae</taxon>
        <taxon>Lyophyllaceae</taxon>
        <taxon>Hypsizygus</taxon>
    </lineage>
</organism>